<evidence type="ECO:0000313" key="2">
    <source>
        <dbReference type="Proteomes" id="UP000717328"/>
    </source>
</evidence>
<dbReference type="OrthoDB" id="3219836at2759"/>
<reference evidence="1" key="2">
    <citation type="submission" date="2021-10" db="EMBL/GenBank/DDBJ databases">
        <title>Phylogenomics reveals ancestral predisposition of the termite-cultivated fungus Termitomyces towards a domesticated lifestyle.</title>
        <authorList>
            <person name="Auxier B."/>
            <person name="Grum-Grzhimaylo A."/>
            <person name="Cardenas M.E."/>
            <person name="Lodge J.D."/>
            <person name="Laessoe T."/>
            <person name="Pedersen O."/>
            <person name="Smith M.E."/>
            <person name="Kuyper T.W."/>
            <person name="Franco-Molano E.A."/>
            <person name="Baroni T.J."/>
            <person name="Aanen D.K."/>
        </authorList>
    </citation>
    <scope>NUCLEOTIDE SEQUENCE</scope>
    <source>
        <strain evidence="1">D49</strain>
    </source>
</reference>
<organism evidence="1 2">
    <name type="scientific">Sphagnurus paluster</name>
    <dbReference type="NCBI Taxonomy" id="117069"/>
    <lineage>
        <taxon>Eukaryota</taxon>
        <taxon>Fungi</taxon>
        <taxon>Dikarya</taxon>
        <taxon>Basidiomycota</taxon>
        <taxon>Agaricomycotina</taxon>
        <taxon>Agaricomycetes</taxon>
        <taxon>Agaricomycetidae</taxon>
        <taxon>Agaricales</taxon>
        <taxon>Tricholomatineae</taxon>
        <taxon>Lyophyllaceae</taxon>
        <taxon>Sphagnurus</taxon>
    </lineage>
</organism>
<name>A0A9P7GKQ0_9AGAR</name>
<proteinExistence type="predicted"/>
<keyword evidence="2" id="KW-1185">Reference proteome</keyword>
<dbReference type="EMBL" id="JABCKI010000196">
    <property type="protein sequence ID" value="KAG5651801.1"/>
    <property type="molecule type" value="Genomic_DNA"/>
</dbReference>
<evidence type="ECO:0000313" key="1">
    <source>
        <dbReference type="EMBL" id="KAG5651801.1"/>
    </source>
</evidence>
<sequence length="206" mass="22352">MPAPQTTPRPADARPALGHVNLMVDTFIANANVEDLRSIVRSLLATNPPHFAGSFTTAARNRLRQTSARASVNPYTLFTPKSHSHPGSAAPTQHLHDVLARARALYGAGMGFTSLNVLASIVHASLGLRWEEDDDLADLFAIIDADIGQAIQAKEIDSGRVHDFNHARAIVDNLRDAIKASMSDVASWGGEFPFERASCSLNYWKI</sequence>
<dbReference type="Proteomes" id="UP000717328">
    <property type="component" value="Unassembled WGS sequence"/>
</dbReference>
<protein>
    <submittedName>
        <fullName evidence="1">Uncharacterized protein</fullName>
    </submittedName>
</protein>
<accession>A0A9P7GKQ0</accession>
<gene>
    <name evidence="1" type="ORF">H0H81_007360</name>
</gene>
<comment type="caution">
    <text evidence="1">The sequence shown here is derived from an EMBL/GenBank/DDBJ whole genome shotgun (WGS) entry which is preliminary data.</text>
</comment>
<dbReference type="AlphaFoldDB" id="A0A9P7GKQ0"/>
<reference evidence="1" key="1">
    <citation type="submission" date="2021-02" db="EMBL/GenBank/DDBJ databases">
        <authorList>
            <person name="Nieuwenhuis M."/>
            <person name="Van De Peppel L.J.J."/>
        </authorList>
    </citation>
    <scope>NUCLEOTIDE SEQUENCE</scope>
    <source>
        <strain evidence="1">D49</strain>
    </source>
</reference>